<protein>
    <submittedName>
        <fullName evidence="1">Uncharacterized protein</fullName>
    </submittedName>
</protein>
<dbReference type="HOGENOM" id="CLU_408509_0_0_1"/>
<evidence type="ECO:0000313" key="1">
    <source>
        <dbReference type="EMBL" id="EFJ32496.1"/>
    </source>
</evidence>
<dbReference type="InParanoid" id="D8R5J1"/>
<keyword evidence="2" id="KW-1185">Reference proteome</keyword>
<organism evidence="2">
    <name type="scientific">Selaginella moellendorffii</name>
    <name type="common">Spikemoss</name>
    <dbReference type="NCBI Taxonomy" id="88036"/>
    <lineage>
        <taxon>Eukaryota</taxon>
        <taxon>Viridiplantae</taxon>
        <taxon>Streptophyta</taxon>
        <taxon>Embryophyta</taxon>
        <taxon>Tracheophyta</taxon>
        <taxon>Lycopodiopsida</taxon>
        <taxon>Selaginellales</taxon>
        <taxon>Selaginellaceae</taxon>
        <taxon>Selaginella</taxon>
    </lineage>
</organism>
<evidence type="ECO:0000313" key="2">
    <source>
        <dbReference type="Proteomes" id="UP000001514"/>
    </source>
</evidence>
<gene>
    <name evidence="1" type="ORF">SELMODRAFT_407417</name>
</gene>
<dbReference type="AlphaFoldDB" id="D8R5J1"/>
<dbReference type="Gramene" id="EFJ32496">
    <property type="protein sequence ID" value="EFJ32496"/>
    <property type="gene ID" value="SELMODRAFT_407417"/>
</dbReference>
<dbReference type="Proteomes" id="UP000001514">
    <property type="component" value="Unassembled WGS sequence"/>
</dbReference>
<dbReference type="EMBL" id="GL377572">
    <property type="protein sequence ID" value="EFJ32496.1"/>
    <property type="molecule type" value="Genomic_DNA"/>
</dbReference>
<accession>D8R5J1</accession>
<dbReference type="KEGG" id="smo:SELMODRAFT_407417"/>
<proteinExistence type="predicted"/>
<reference evidence="1 2" key="1">
    <citation type="journal article" date="2011" name="Science">
        <title>The Selaginella genome identifies genetic changes associated with the evolution of vascular plants.</title>
        <authorList>
            <person name="Banks J.A."/>
            <person name="Nishiyama T."/>
            <person name="Hasebe M."/>
            <person name="Bowman J.L."/>
            <person name="Gribskov M."/>
            <person name="dePamphilis C."/>
            <person name="Albert V.A."/>
            <person name="Aono N."/>
            <person name="Aoyama T."/>
            <person name="Ambrose B.A."/>
            <person name="Ashton N.W."/>
            <person name="Axtell M.J."/>
            <person name="Barker E."/>
            <person name="Barker M.S."/>
            <person name="Bennetzen J.L."/>
            <person name="Bonawitz N.D."/>
            <person name="Chapple C."/>
            <person name="Cheng C."/>
            <person name="Correa L.G."/>
            <person name="Dacre M."/>
            <person name="DeBarry J."/>
            <person name="Dreyer I."/>
            <person name="Elias M."/>
            <person name="Engstrom E.M."/>
            <person name="Estelle M."/>
            <person name="Feng L."/>
            <person name="Finet C."/>
            <person name="Floyd S.K."/>
            <person name="Frommer W.B."/>
            <person name="Fujita T."/>
            <person name="Gramzow L."/>
            <person name="Gutensohn M."/>
            <person name="Harholt J."/>
            <person name="Hattori M."/>
            <person name="Heyl A."/>
            <person name="Hirai T."/>
            <person name="Hiwatashi Y."/>
            <person name="Ishikawa M."/>
            <person name="Iwata M."/>
            <person name="Karol K.G."/>
            <person name="Koehler B."/>
            <person name="Kolukisaoglu U."/>
            <person name="Kubo M."/>
            <person name="Kurata T."/>
            <person name="Lalonde S."/>
            <person name="Li K."/>
            <person name="Li Y."/>
            <person name="Litt A."/>
            <person name="Lyons E."/>
            <person name="Manning G."/>
            <person name="Maruyama T."/>
            <person name="Michael T.P."/>
            <person name="Mikami K."/>
            <person name="Miyazaki S."/>
            <person name="Morinaga S."/>
            <person name="Murata T."/>
            <person name="Mueller-Roeber B."/>
            <person name="Nelson D.R."/>
            <person name="Obara M."/>
            <person name="Oguri Y."/>
            <person name="Olmstead R.G."/>
            <person name="Onodera N."/>
            <person name="Petersen B.L."/>
            <person name="Pils B."/>
            <person name="Prigge M."/>
            <person name="Rensing S.A."/>
            <person name="Riano-Pachon D.M."/>
            <person name="Roberts A.W."/>
            <person name="Sato Y."/>
            <person name="Scheller H.V."/>
            <person name="Schulz B."/>
            <person name="Schulz C."/>
            <person name="Shakirov E.V."/>
            <person name="Shibagaki N."/>
            <person name="Shinohara N."/>
            <person name="Shippen D.E."/>
            <person name="Soerensen I."/>
            <person name="Sotooka R."/>
            <person name="Sugimoto N."/>
            <person name="Sugita M."/>
            <person name="Sumikawa N."/>
            <person name="Tanurdzic M."/>
            <person name="Theissen G."/>
            <person name="Ulvskov P."/>
            <person name="Wakazuki S."/>
            <person name="Weng J.K."/>
            <person name="Willats W.W."/>
            <person name="Wipf D."/>
            <person name="Wolf P.G."/>
            <person name="Yang L."/>
            <person name="Zimmer A.D."/>
            <person name="Zhu Q."/>
            <person name="Mitros T."/>
            <person name="Hellsten U."/>
            <person name="Loque D."/>
            <person name="Otillar R."/>
            <person name="Salamov A."/>
            <person name="Schmutz J."/>
            <person name="Shapiro H."/>
            <person name="Lindquist E."/>
            <person name="Lucas S."/>
            <person name="Rokhsar D."/>
            <person name="Grigoriev I.V."/>
        </authorList>
    </citation>
    <scope>NUCLEOTIDE SEQUENCE [LARGE SCALE GENOMIC DNA]</scope>
</reference>
<sequence>MVITGLSISGLIAKWLRALENLHTCPRSHLCCRNNESCGAADDLVASLDRCFQRLRPSQIAHRASWSFRMKTRPTSSVINSGFGMVAGSRRAHCQPIDAVLLWLSIDQAVVYLIRQLVIISSADRELSCLSTVSCLRKCHIFVIRNSDGLFFCYWRISTIGNSSQESKTVVIPAQRREFMRHYRDCWRLLLFFAPLRRFRLSLPRRDEGGKDQKLNRMPSGSFASWSSVIAAHDLEGHLTWASWLYGKLPQYSKSLLALASQEKPIANNTFRVSMVVDASTLRVLSPQNWKFRFVSKESVDPTAVPPPGYVLQAELAEKNDICRGALIVMHEEFLKVADIYIIHNMKHILHLQMGRTHLRPNATDVDSQFVHIFALAGLENIYAIKDEHDRCTIDPLWIWPATQGQAVDTARALFYQARLACFPELSAQAIRVYLDHHYMRWVRNRKVHYVQNLVARPSAEDLRSVHMIEVAEATHQLEEMGSVEIGIHGHPAHTVPPIFEACQARLARGKHVPLGSTRQPLRKLDRRPQLLRWQTIPLVQQRGEARHPFLARRRAWVVEVWIALPDEEVLHEENRVIEDANPLIEELHIAAIHDTDESLVEGEVEDHVHVVFHAERETLHEQADEGFVASVVLPAWLCNAVIFPHPDRTTPSCQSSCHSRQSSRHCYPNAIF</sequence>
<name>D8R5J1_SELML</name>